<dbReference type="EMBL" id="CP110615">
    <property type="protein sequence ID" value="UZJ26332.1"/>
    <property type="molecule type" value="Genomic_DNA"/>
</dbReference>
<evidence type="ECO:0000313" key="2">
    <source>
        <dbReference type="EMBL" id="UZJ26332.1"/>
    </source>
</evidence>
<keyword evidence="1" id="KW-0812">Transmembrane</keyword>
<gene>
    <name evidence="2" type="ORF">RHODO2019_07995</name>
</gene>
<accession>A0ABY6P3U3</accession>
<protein>
    <submittedName>
        <fullName evidence="2">ABC transporter permease subunit</fullName>
    </submittedName>
</protein>
<evidence type="ECO:0000256" key="1">
    <source>
        <dbReference type="SAM" id="Phobius"/>
    </source>
</evidence>
<proteinExistence type="predicted"/>
<feature type="transmembrane region" description="Helical" evidence="1">
    <location>
        <begin position="224"/>
        <end position="242"/>
    </location>
</feature>
<dbReference type="RefSeq" id="WP_265384436.1">
    <property type="nucleotide sequence ID" value="NZ_CP110615.1"/>
</dbReference>
<keyword evidence="1" id="KW-0472">Membrane</keyword>
<organism evidence="2 3">
    <name type="scientific">Rhodococcus antarcticus</name>
    <dbReference type="NCBI Taxonomy" id="2987751"/>
    <lineage>
        <taxon>Bacteria</taxon>
        <taxon>Bacillati</taxon>
        <taxon>Actinomycetota</taxon>
        <taxon>Actinomycetes</taxon>
        <taxon>Mycobacteriales</taxon>
        <taxon>Nocardiaceae</taxon>
        <taxon>Rhodococcus</taxon>
    </lineage>
</organism>
<feature type="transmembrane region" description="Helical" evidence="1">
    <location>
        <begin position="172"/>
        <end position="190"/>
    </location>
</feature>
<evidence type="ECO:0000313" key="3">
    <source>
        <dbReference type="Proteomes" id="UP001164965"/>
    </source>
</evidence>
<name>A0ABY6P3U3_9NOCA</name>
<sequence>MSVLAAERIKLLTTRSPWWCTAIALVLSVGLASLIAYGSNQTGPEGQTFELTVSGTQAGGVLLGLSVIMIMATLAVTTEYRFGVIRTTFQATPGRSTVLLTKALLLGVVAAVIGEVIAFGSLLVARLVRGGGLPLATSADWRATAGLGLVYGLAAVLAVAVGALLRQSAGAVALLLLFPLAVENLVQLIPRIGDDLHTWMPFVNANRFLDQAPVGDTLGPWGSLGYFAVVVAVVLGLALVVVNRRDA</sequence>
<feature type="transmembrane region" description="Helical" evidence="1">
    <location>
        <begin position="145"/>
        <end position="165"/>
    </location>
</feature>
<feature type="transmembrane region" description="Helical" evidence="1">
    <location>
        <begin position="18"/>
        <end position="38"/>
    </location>
</feature>
<dbReference type="Proteomes" id="UP001164965">
    <property type="component" value="Chromosome"/>
</dbReference>
<feature type="transmembrane region" description="Helical" evidence="1">
    <location>
        <begin position="103"/>
        <end position="125"/>
    </location>
</feature>
<keyword evidence="3" id="KW-1185">Reference proteome</keyword>
<keyword evidence="1" id="KW-1133">Transmembrane helix</keyword>
<feature type="transmembrane region" description="Helical" evidence="1">
    <location>
        <begin position="58"/>
        <end position="82"/>
    </location>
</feature>
<reference evidence="2" key="1">
    <citation type="submission" date="2022-10" db="EMBL/GenBank/DDBJ databases">
        <title>Rhodococcus sp.75.</title>
        <authorList>
            <person name="Sun M."/>
        </authorList>
    </citation>
    <scope>NUCLEOTIDE SEQUENCE</scope>
    <source>
        <strain evidence="2">75</strain>
    </source>
</reference>